<organism evidence="2">
    <name type="scientific">marine sediment metagenome</name>
    <dbReference type="NCBI Taxonomy" id="412755"/>
    <lineage>
        <taxon>unclassified sequences</taxon>
        <taxon>metagenomes</taxon>
        <taxon>ecological metagenomes</taxon>
    </lineage>
</organism>
<comment type="caution">
    <text evidence="2">The sequence shown here is derived from an EMBL/GenBank/DDBJ whole genome shotgun (WGS) entry which is preliminary data.</text>
</comment>
<evidence type="ECO:0000256" key="1">
    <source>
        <dbReference type="SAM" id="MobiDB-lite"/>
    </source>
</evidence>
<sequence>MKNSKKDPVINNTQDHKSQGQPMGWTLISPSVMSANDISLPQKVLLGRILGLLNKFGYCFATNAWLGKEIGLSEFTARKHIYKLIELGYLRSEVDRGGSNRNGSMRRLYPTEKVLIPTNHIRLEGWSNTVRGVTVDGYSESKNTGQKDLQIQGVSEVNQGRSVFW</sequence>
<proteinExistence type="predicted"/>
<dbReference type="AlphaFoldDB" id="X1FHA1"/>
<name>X1FHA1_9ZZZZ</name>
<reference evidence="2" key="1">
    <citation type="journal article" date="2014" name="Front. Microbiol.">
        <title>High frequency of phylogenetically diverse reductive dehalogenase-homologous genes in deep subseafloor sedimentary metagenomes.</title>
        <authorList>
            <person name="Kawai M."/>
            <person name="Futagami T."/>
            <person name="Toyoda A."/>
            <person name="Takaki Y."/>
            <person name="Nishi S."/>
            <person name="Hori S."/>
            <person name="Arai W."/>
            <person name="Tsubouchi T."/>
            <person name="Morono Y."/>
            <person name="Uchiyama I."/>
            <person name="Ito T."/>
            <person name="Fujiyama A."/>
            <person name="Inagaki F."/>
            <person name="Takami H."/>
        </authorList>
    </citation>
    <scope>NUCLEOTIDE SEQUENCE</scope>
    <source>
        <strain evidence="2">Expedition CK06-06</strain>
    </source>
</reference>
<gene>
    <name evidence="2" type="ORF">S03H2_11833</name>
</gene>
<feature type="region of interest" description="Disordered" evidence="1">
    <location>
        <begin position="1"/>
        <end position="23"/>
    </location>
</feature>
<dbReference type="SUPFAM" id="SSF46785">
    <property type="entry name" value="Winged helix' DNA-binding domain"/>
    <property type="match status" value="1"/>
</dbReference>
<accession>X1FHA1</accession>
<evidence type="ECO:0000313" key="2">
    <source>
        <dbReference type="EMBL" id="GAH44337.1"/>
    </source>
</evidence>
<feature type="compositionally biased region" description="Basic and acidic residues" evidence="1">
    <location>
        <begin position="1"/>
        <end position="18"/>
    </location>
</feature>
<dbReference type="InterPro" id="IPR036390">
    <property type="entry name" value="WH_DNA-bd_sf"/>
</dbReference>
<dbReference type="Pfam" id="PF13730">
    <property type="entry name" value="HTH_36"/>
    <property type="match status" value="1"/>
</dbReference>
<evidence type="ECO:0008006" key="3">
    <source>
        <dbReference type="Google" id="ProtNLM"/>
    </source>
</evidence>
<dbReference type="EMBL" id="BARU01006024">
    <property type="protein sequence ID" value="GAH44337.1"/>
    <property type="molecule type" value="Genomic_DNA"/>
</dbReference>
<protein>
    <recommendedName>
        <fullName evidence="3">Helix-turn-helix domain-containing protein</fullName>
    </recommendedName>
</protein>